<dbReference type="Gene3D" id="3.40.630.30">
    <property type="match status" value="1"/>
</dbReference>
<dbReference type="PROSITE" id="PS51186">
    <property type="entry name" value="GNAT"/>
    <property type="match status" value="1"/>
</dbReference>
<dbReference type="Proteomes" id="UP000235405">
    <property type="component" value="Unassembled WGS sequence"/>
</dbReference>
<dbReference type="CDD" id="cd04301">
    <property type="entry name" value="NAT_SF"/>
    <property type="match status" value="1"/>
</dbReference>
<dbReference type="Gene3D" id="3.40.630.80">
    <property type="match status" value="1"/>
</dbReference>
<dbReference type="Pfam" id="PF00583">
    <property type="entry name" value="Acetyltransf_1"/>
    <property type="match status" value="1"/>
</dbReference>
<accession>A0A2N7CF13</accession>
<name>A0A2N7CF13_VIBSP</name>
<gene>
    <name evidence="2" type="ORF">BCV19_07915</name>
</gene>
<dbReference type="RefSeq" id="WP_102482390.1">
    <property type="nucleotide sequence ID" value="NZ_MCSW01000166.1"/>
</dbReference>
<proteinExistence type="predicted"/>
<dbReference type="Pfam" id="PF18015">
    <property type="entry name" value="Acetyltransf_19"/>
    <property type="match status" value="1"/>
</dbReference>
<evidence type="ECO:0000313" key="3">
    <source>
        <dbReference type="Proteomes" id="UP000235405"/>
    </source>
</evidence>
<keyword evidence="2" id="KW-0808">Transferase</keyword>
<organism evidence="2 3">
    <name type="scientific">Vibrio splendidus</name>
    <dbReference type="NCBI Taxonomy" id="29497"/>
    <lineage>
        <taxon>Bacteria</taxon>
        <taxon>Pseudomonadati</taxon>
        <taxon>Pseudomonadota</taxon>
        <taxon>Gammaproteobacteria</taxon>
        <taxon>Vibrionales</taxon>
        <taxon>Vibrionaceae</taxon>
        <taxon>Vibrio</taxon>
    </lineage>
</organism>
<dbReference type="GO" id="GO:0016747">
    <property type="term" value="F:acyltransferase activity, transferring groups other than amino-acyl groups"/>
    <property type="evidence" value="ECO:0007669"/>
    <property type="project" value="InterPro"/>
</dbReference>
<dbReference type="InterPro" id="IPR000182">
    <property type="entry name" value="GNAT_dom"/>
</dbReference>
<dbReference type="EMBL" id="MCSW01000166">
    <property type="protein sequence ID" value="PMF21732.1"/>
    <property type="molecule type" value="Genomic_DNA"/>
</dbReference>
<dbReference type="SUPFAM" id="SSF55729">
    <property type="entry name" value="Acyl-CoA N-acyltransferases (Nat)"/>
    <property type="match status" value="1"/>
</dbReference>
<dbReference type="InterPro" id="IPR040579">
    <property type="entry name" value="Acetyltransf_19"/>
</dbReference>
<evidence type="ECO:0000259" key="1">
    <source>
        <dbReference type="PROSITE" id="PS51186"/>
    </source>
</evidence>
<comment type="caution">
    <text evidence="2">The sequence shown here is derived from an EMBL/GenBank/DDBJ whole genome shotgun (WGS) entry which is preliminary data.</text>
</comment>
<feature type="domain" description="N-acetyltransferase" evidence="1">
    <location>
        <begin position="142"/>
        <end position="281"/>
    </location>
</feature>
<dbReference type="AlphaFoldDB" id="A0A2N7CF13"/>
<sequence>MLDIKKISTLSDLSELKTAYFAESTAPLDGMWHFGFVPMSDHFGFYENGNLVGYCVLNGEGYLLQFYLAPTASTHIENLFPLIVENNSSVIGEVKGAFVSTAEPQYLSLCVDNTESFKVNAIMYRQNSQARSDCDSDRIEEIEMSLATEEQLEQFVKFASSAIGAPKEWLTGYYGNLIARQELWGYWESDDILATGECRKFDEHQTQFADLGMIVAQQERGKGLATRVIHFLKQHANSQGLEAMCSTESSNIGAQKAITRTGLSSKHRILQFDFSELKEAD</sequence>
<dbReference type="InterPro" id="IPR016181">
    <property type="entry name" value="Acyl_CoA_acyltransferase"/>
</dbReference>
<reference evidence="3" key="1">
    <citation type="submission" date="2016-07" db="EMBL/GenBank/DDBJ databases">
        <title>Nontailed viruses are major unrecognized killers of bacteria in the ocean.</title>
        <authorList>
            <person name="Kauffman K."/>
            <person name="Hussain F."/>
            <person name="Yang J."/>
            <person name="Arevalo P."/>
            <person name="Brown J."/>
            <person name="Cutler M."/>
            <person name="Kelly L."/>
            <person name="Polz M.F."/>
        </authorList>
    </citation>
    <scope>NUCLEOTIDE SEQUENCE [LARGE SCALE GENOMIC DNA]</scope>
    <source>
        <strain evidence="3">10N.286.54.F3</strain>
    </source>
</reference>
<protein>
    <submittedName>
        <fullName evidence="2">GNAT family N-acetyltransferase</fullName>
    </submittedName>
</protein>
<evidence type="ECO:0000313" key="2">
    <source>
        <dbReference type="EMBL" id="PMF21732.1"/>
    </source>
</evidence>